<feature type="transmembrane region" description="Helical" evidence="8">
    <location>
        <begin position="257"/>
        <end position="276"/>
    </location>
</feature>
<feature type="transmembrane region" description="Helical" evidence="8">
    <location>
        <begin position="101"/>
        <end position="120"/>
    </location>
</feature>
<comment type="similarity">
    <text evidence="2 8">Belongs to the 4-toluene sulfonate uptake permease (TSUP) (TC 2.A.102) family.</text>
</comment>
<reference evidence="10 11" key="1">
    <citation type="journal article" date="2019" name="Int. J. Syst. Evol. Microbiol.">
        <title>The Global Catalogue of Microorganisms (GCM) 10K type strain sequencing project: providing services to taxonomists for standard genome sequencing and annotation.</title>
        <authorList>
            <consortium name="The Broad Institute Genomics Platform"/>
            <consortium name="The Broad Institute Genome Sequencing Center for Infectious Disease"/>
            <person name="Wu L."/>
            <person name="Ma J."/>
        </authorList>
    </citation>
    <scope>NUCLEOTIDE SEQUENCE [LARGE SCALE GENOMIC DNA]</scope>
    <source>
        <strain evidence="10 11">JCM 15313</strain>
    </source>
</reference>
<keyword evidence="3" id="KW-0813">Transport</keyword>
<comment type="subcellular location">
    <subcellularLocation>
        <location evidence="1 8">Cell membrane</location>
        <topology evidence="1 8">Multi-pass membrane protein</topology>
    </subcellularLocation>
</comment>
<evidence type="ECO:0000256" key="5">
    <source>
        <dbReference type="ARBA" id="ARBA00022692"/>
    </source>
</evidence>
<evidence type="ECO:0000256" key="4">
    <source>
        <dbReference type="ARBA" id="ARBA00022475"/>
    </source>
</evidence>
<evidence type="ECO:0000313" key="11">
    <source>
        <dbReference type="Proteomes" id="UP001501585"/>
    </source>
</evidence>
<dbReference type="InterPro" id="IPR052017">
    <property type="entry name" value="TSUP"/>
</dbReference>
<dbReference type="InterPro" id="IPR002781">
    <property type="entry name" value="TM_pro_TauE-like"/>
</dbReference>
<feature type="transmembrane region" description="Helical" evidence="8">
    <location>
        <begin position="126"/>
        <end position="144"/>
    </location>
</feature>
<keyword evidence="11" id="KW-1185">Reference proteome</keyword>
<evidence type="ECO:0000256" key="7">
    <source>
        <dbReference type="ARBA" id="ARBA00023136"/>
    </source>
</evidence>
<evidence type="ECO:0000256" key="6">
    <source>
        <dbReference type="ARBA" id="ARBA00022989"/>
    </source>
</evidence>
<feature type="transmembrane region" description="Helical" evidence="8">
    <location>
        <begin position="232"/>
        <end position="251"/>
    </location>
</feature>
<dbReference type="PANTHER" id="PTHR30269">
    <property type="entry name" value="TRANSMEMBRANE PROTEIN YFCA"/>
    <property type="match status" value="1"/>
</dbReference>
<evidence type="ECO:0000256" key="8">
    <source>
        <dbReference type="RuleBase" id="RU363041"/>
    </source>
</evidence>
<protein>
    <recommendedName>
        <fullName evidence="8">Probable membrane transporter protein</fullName>
    </recommendedName>
</protein>
<comment type="caution">
    <text evidence="10">The sequence shown here is derived from an EMBL/GenBank/DDBJ whole genome shotgun (WGS) entry which is preliminary data.</text>
</comment>
<keyword evidence="7 8" id="KW-0472">Membrane</keyword>
<name>A0ABN2SZ50_9ACTN</name>
<feature type="transmembrane region" description="Helical" evidence="8">
    <location>
        <begin position="165"/>
        <end position="193"/>
    </location>
</feature>
<feature type="region of interest" description="Disordered" evidence="9">
    <location>
        <begin position="1"/>
        <end position="21"/>
    </location>
</feature>
<feature type="compositionally biased region" description="Basic and acidic residues" evidence="9">
    <location>
        <begin position="1"/>
        <end position="14"/>
    </location>
</feature>
<organism evidence="10 11">
    <name type="scientific">Nocardiopsis rhodophaea</name>
    <dbReference type="NCBI Taxonomy" id="280238"/>
    <lineage>
        <taxon>Bacteria</taxon>
        <taxon>Bacillati</taxon>
        <taxon>Actinomycetota</taxon>
        <taxon>Actinomycetes</taxon>
        <taxon>Streptosporangiales</taxon>
        <taxon>Nocardiopsidaceae</taxon>
        <taxon>Nocardiopsis</taxon>
    </lineage>
</organism>
<keyword evidence="4 8" id="KW-1003">Cell membrane</keyword>
<feature type="transmembrane region" description="Helical" evidence="8">
    <location>
        <begin position="56"/>
        <end position="80"/>
    </location>
</feature>
<evidence type="ECO:0000256" key="2">
    <source>
        <dbReference type="ARBA" id="ARBA00009142"/>
    </source>
</evidence>
<dbReference type="Proteomes" id="UP001501585">
    <property type="component" value="Unassembled WGS sequence"/>
</dbReference>
<feature type="transmembrane region" description="Helical" evidence="8">
    <location>
        <begin position="28"/>
        <end position="50"/>
    </location>
</feature>
<dbReference type="PANTHER" id="PTHR30269:SF0">
    <property type="entry name" value="MEMBRANE TRANSPORTER PROTEIN YFCA-RELATED"/>
    <property type="match status" value="1"/>
</dbReference>
<sequence length="279" mass="29331">MRRLDGTAEGEKQRWQRRRPLTTEGPELSLWEALAILLAGVGAGGINAIVGSGTLFTFPVLLALGYPPVTASISNSVGLAPGSLTGAIGYRRELAGQSRRVLRLGAMSCLGAITGGTLLVSLPPDVFERVVPLLIGLACVLIMVQPRLGAWMRRRRAGRSERGPLLPLGVYGTGVYGGYFAAAQGIVLISVLGLSLDEDLQRVNALKNALTFAVNTTAAVFYIVFASPEWPVVALIAGGSVIGGYVGARFGRLLRPFALRVIIVAVGLSAMVQLVLGQI</sequence>
<evidence type="ECO:0000256" key="1">
    <source>
        <dbReference type="ARBA" id="ARBA00004651"/>
    </source>
</evidence>
<dbReference type="Pfam" id="PF01925">
    <property type="entry name" value="TauE"/>
    <property type="match status" value="1"/>
</dbReference>
<evidence type="ECO:0000256" key="9">
    <source>
        <dbReference type="SAM" id="MobiDB-lite"/>
    </source>
</evidence>
<proteinExistence type="inferred from homology"/>
<keyword evidence="5 8" id="KW-0812">Transmembrane</keyword>
<accession>A0ABN2SZ50</accession>
<dbReference type="EMBL" id="BAAAPC010000008">
    <property type="protein sequence ID" value="GAA1994897.1"/>
    <property type="molecule type" value="Genomic_DNA"/>
</dbReference>
<gene>
    <name evidence="10" type="ORF">GCM10009799_21320</name>
</gene>
<evidence type="ECO:0000313" key="10">
    <source>
        <dbReference type="EMBL" id="GAA1994897.1"/>
    </source>
</evidence>
<keyword evidence="6 8" id="KW-1133">Transmembrane helix</keyword>
<evidence type="ECO:0000256" key="3">
    <source>
        <dbReference type="ARBA" id="ARBA00022448"/>
    </source>
</evidence>